<keyword evidence="6" id="KW-1185">Reference proteome</keyword>
<feature type="transmembrane region" description="Helical" evidence="3">
    <location>
        <begin position="6"/>
        <end position="26"/>
    </location>
</feature>
<keyword evidence="2" id="KW-0732">Signal</keyword>
<dbReference type="PROSITE" id="PS51677">
    <property type="entry name" value="NODB"/>
    <property type="match status" value="1"/>
</dbReference>
<comment type="subcellular location">
    <subcellularLocation>
        <location evidence="1">Secreted</location>
    </subcellularLocation>
</comment>
<evidence type="ECO:0000313" key="5">
    <source>
        <dbReference type="EMBL" id="AZT91167.1"/>
    </source>
</evidence>
<gene>
    <name evidence="5" type="ORF">ELD05_11295</name>
</gene>
<dbReference type="RefSeq" id="WP_127352503.1">
    <property type="nucleotide sequence ID" value="NZ_CP034791.1"/>
</dbReference>
<reference evidence="5 6" key="1">
    <citation type="submission" date="2018-12" db="EMBL/GenBank/DDBJ databases">
        <title>Genome sequence from the cellulolytic species, Caldicellulosiruptor changbaiensis.</title>
        <authorList>
            <person name="Blumer-Schuette S.E."/>
            <person name="Mendoza C."/>
        </authorList>
    </citation>
    <scope>NUCLEOTIDE SEQUENCE [LARGE SCALE GENOMIC DNA]</scope>
    <source>
        <strain evidence="5 6">CBS-Z</strain>
    </source>
</reference>
<dbReference type="GO" id="GO:0016810">
    <property type="term" value="F:hydrolase activity, acting on carbon-nitrogen (but not peptide) bonds"/>
    <property type="evidence" value="ECO:0007669"/>
    <property type="project" value="InterPro"/>
</dbReference>
<dbReference type="CDD" id="cd10966">
    <property type="entry name" value="CE4_yadE_5s"/>
    <property type="match status" value="1"/>
</dbReference>
<dbReference type="Pfam" id="PF01522">
    <property type="entry name" value="Polysacc_deac_1"/>
    <property type="match status" value="1"/>
</dbReference>
<dbReference type="InterPro" id="IPR011330">
    <property type="entry name" value="Glyco_hydro/deAcase_b/a-brl"/>
</dbReference>
<dbReference type="PANTHER" id="PTHR34216">
    <property type="match status" value="1"/>
</dbReference>
<organism evidence="5 6">
    <name type="scientific">Caldicellulosiruptor changbaiensis</name>
    <dbReference type="NCBI Taxonomy" id="1222016"/>
    <lineage>
        <taxon>Bacteria</taxon>
        <taxon>Bacillati</taxon>
        <taxon>Bacillota</taxon>
        <taxon>Bacillota incertae sedis</taxon>
        <taxon>Caldicellulosiruptorales</taxon>
        <taxon>Caldicellulosiruptoraceae</taxon>
        <taxon>Caldicellulosiruptor</taxon>
    </lineage>
</organism>
<dbReference type="SUPFAM" id="SSF88713">
    <property type="entry name" value="Glycoside hydrolase/deacetylase"/>
    <property type="match status" value="1"/>
</dbReference>
<dbReference type="Proteomes" id="UP000282930">
    <property type="component" value="Chromosome"/>
</dbReference>
<keyword evidence="3" id="KW-0472">Membrane</keyword>
<name>A0A3T0D7R2_9FIRM</name>
<dbReference type="PANTHER" id="PTHR34216:SF3">
    <property type="entry name" value="POLY-BETA-1,6-N-ACETYL-D-GLUCOSAMINE N-DEACETYLASE"/>
    <property type="match status" value="1"/>
</dbReference>
<dbReference type="GO" id="GO:0005576">
    <property type="term" value="C:extracellular region"/>
    <property type="evidence" value="ECO:0007669"/>
    <property type="project" value="UniProtKB-SubCell"/>
</dbReference>
<dbReference type="EMBL" id="CP034791">
    <property type="protein sequence ID" value="AZT91167.1"/>
    <property type="molecule type" value="Genomic_DNA"/>
</dbReference>
<feature type="domain" description="NodB homology" evidence="4">
    <location>
        <begin position="97"/>
        <end position="299"/>
    </location>
</feature>
<evidence type="ECO:0000256" key="3">
    <source>
        <dbReference type="SAM" id="Phobius"/>
    </source>
</evidence>
<dbReference type="GO" id="GO:0005975">
    <property type="term" value="P:carbohydrate metabolic process"/>
    <property type="evidence" value="ECO:0007669"/>
    <property type="project" value="InterPro"/>
</dbReference>
<dbReference type="AlphaFoldDB" id="A0A3T0D7R2"/>
<evidence type="ECO:0000259" key="4">
    <source>
        <dbReference type="PROSITE" id="PS51677"/>
    </source>
</evidence>
<keyword evidence="3" id="KW-0812">Transmembrane</keyword>
<dbReference type="Gene3D" id="3.20.20.370">
    <property type="entry name" value="Glycoside hydrolase/deacetylase"/>
    <property type="match status" value="1"/>
</dbReference>
<dbReference type="InterPro" id="IPR051398">
    <property type="entry name" value="Polysacch_Deacetylase"/>
</dbReference>
<dbReference type="KEGG" id="ccha:ELD05_11295"/>
<evidence type="ECO:0000256" key="1">
    <source>
        <dbReference type="ARBA" id="ARBA00004613"/>
    </source>
</evidence>
<evidence type="ECO:0000256" key="2">
    <source>
        <dbReference type="ARBA" id="ARBA00022729"/>
    </source>
</evidence>
<accession>A0A3T0D7R2</accession>
<evidence type="ECO:0000313" key="6">
    <source>
        <dbReference type="Proteomes" id="UP000282930"/>
    </source>
</evidence>
<sequence length="299" mass="35160">MQKTKYFIAVLTIVAISLILLFPIYVSAQREETKIPVLVYHYFYKDKEEAVKCNHSTVTSVENFEIQMDYLYRKNFKTLTMDELYRFLKGEYTPPKNSVVITMDDGYKNNVTLAYPILKRYGFKSCIFVIGKTVIDKSNRPDEFEYLNLEDMVKYSDVFEFGSHTYDMHKIINGKPALLQYSMLDILFDFINGQMVVQSPYFAYPFGGYNEVIIEILKSFNYKLAFTTKKGYVTSNSSPYELPRFTISDKISFQQFVRIVEGKYFEDYSEKKQKNNYKNRPSVGVNVNRRKSIPILRRS</sequence>
<keyword evidence="3" id="KW-1133">Transmembrane helix</keyword>
<dbReference type="InterPro" id="IPR002509">
    <property type="entry name" value="NODB_dom"/>
</dbReference>
<protein>
    <submittedName>
        <fullName evidence="5">Polysaccharide deacetylase family protein</fullName>
    </submittedName>
</protein>
<proteinExistence type="predicted"/>